<dbReference type="PANTHER" id="PTHR24304:SF2">
    <property type="entry name" value="24-HYDROXYCHOLESTEROL 7-ALPHA-HYDROXYLASE"/>
    <property type="match status" value="1"/>
</dbReference>
<dbReference type="InterPro" id="IPR050529">
    <property type="entry name" value="CYP450_sterol_14alpha_dmase"/>
</dbReference>
<dbReference type="InterPro" id="IPR036396">
    <property type="entry name" value="Cyt_P450_sf"/>
</dbReference>
<organism evidence="6 7">
    <name type="scientific">Fusarium acuminatum</name>
    <dbReference type="NCBI Taxonomy" id="5515"/>
    <lineage>
        <taxon>Eukaryota</taxon>
        <taxon>Fungi</taxon>
        <taxon>Dikarya</taxon>
        <taxon>Ascomycota</taxon>
        <taxon>Pezizomycotina</taxon>
        <taxon>Sordariomycetes</taxon>
        <taxon>Hypocreomycetidae</taxon>
        <taxon>Hypocreales</taxon>
        <taxon>Nectriaceae</taxon>
        <taxon>Fusarium</taxon>
        <taxon>Fusarium tricinctum species complex</taxon>
    </lineage>
</organism>
<feature type="compositionally biased region" description="Polar residues" evidence="5">
    <location>
        <begin position="445"/>
        <end position="454"/>
    </location>
</feature>
<dbReference type="InterPro" id="IPR002401">
    <property type="entry name" value="Cyt_P450_E_grp-I"/>
</dbReference>
<evidence type="ECO:0000313" key="7">
    <source>
        <dbReference type="Proteomes" id="UP001489902"/>
    </source>
</evidence>
<dbReference type="Pfam" id="PF00067">
    <property type="entry name" value="p450"/>
    <property type="match status" value="2"/>
</dbReference>
<evidence type="ECO:0000256" key="4">
    <source>
        <dbReference type="ARBA" id="ARBA00023004"/>
    </source>
</evidence>
<dbReference type="EMBL" id="CP151265">
    <property type="protein sequence ID" value="WZH49512.1"/>
    <property type="molecule type" value="Genomic_DNA"/>
</dbReference>
<evidence type="ECO:0000256" key="2">
    <source>
        <dbReference type="ARBA" id="ARBA00022617"/>
    </source>
</evidence>
<dbReference type="PRINTS" id="PR00463">
    <property type="entry name" value="EP450I"/>
</dbReference>
<proteinExistence type="inferred from homology"/>
<feature type="region of interest" description="Disordered" evidence="5">
    <location>
        <begin position="441"/>
        <end position="463"/>
    </location>
</feature>
<accession>A0ABZ2X8U3</accession>
<dbReference type="InterPro" id="IPR001128">
    <property type="entry name" value="Cyt_P450"/>
</dbReference>
<dbReference type="SUPFAM" id="SSF48264">
    <property type="entry name" value="Cytochrome P450"/>
    <property type="match status" value="2"/>
</dbReference>
<keyword evidence="7" id="KW-1185">Reference proteome</keyword>
<comment type="similarity">
    <text evidence="1">Belongs to the cytochrome P450 family.</text>
</comment>
<dbReference type="Gene3D" id="1.10.630.10">
    <property type="entry name" value="Cytochrome P450"/>
    <property type="match status" value="3"/>
</dbReference>
<protein>
    <submittedName>
        <fullName evidence="6">Cytochrome P450</fullName>
    </submittedName>
</protein>
<dbReference type="PANTHER" id="PTHR24304">
    <property type="entry name" value="CYTOCHROME P450 FAMILY 7"/>
    <property type="match status" value="1"/>
</dbReference>
<evidence type="ECO:0000313" key="6">
    <source>
        <dbReference type="EMBL" id="WZH49512.1"/>
    </source>
</evidence>
<evidence type="ECO:0000256" key="5">
    <source>
        <dbReference type="SAM" id="MobiDB-lite"/>
    </source>
</evidence>
<dbReference type="PRINTS" id="PR00385">
    <property type="entry name" value="P450"/>
</dbReference>
<dbReference type="CDD" id="cd11040">
    <property type="entry name" value="CYP7_CYP8-like"/>
    <property type="match status" value="1"/>
</dbReference>
<reference evidence="6 7" key="1">
    <citation type="submission" date="2024-04" db="EMBL/GenBank/DDBJ databases">
        <title>Complete genome sequence of Fusarium acuminatum.</title>
        <authorList>
            <person name="Lan B."/>
        </authorList>
    </citation>
    <scope>NUCLEOTIDE SEQUENCE [LARGE SCALE GENOMIC DNA]</scope>
    <source>
        <strain evidence="6">1A</strain>
    </source>
</reference>
<evidence type="ECO:0000256" key="1">
    <source>
        <dbReference type="ARBA" id="ARBA00010617"/>
    </source>
</evidence>
<name>A0ABZ2X8U3_9HYPO</name>
<sequence>MKLEEYEKNGWPMSQHAFNNLFGELMEAGADTTANQILTLILALAKYPHFQEKARKEIDTVCITERAPVFSDFPTMPYVNDIVKEGLRWRPTTYYGPDTPIEINLLNRRMTVLNGSNNIITLFKGSRSVNSERWLIQVLVNAFGIGIDDVPFYLADNTGIAQQPAPHSNEIPYEHRIFHLVYQTVHDGLSGERLEEMQRQLVCNLSAQLAYVDIDSNTWTDVSDVYELLLRKICFRASTISLCGPGIFEAVPDFASDFWNFDRHLPSLFREMPRWLAPTAFKARDKMKENMEKWHELAHKGYDISQCLTDTRNWEENFGSKLMRSRHAFFSKMPLSKDTIAADDLGLLWAIPDIDIDGLCQQPLVQSIYAEVLRVHNGTVVARVPQVSDFSIAGWTFPKDQPIIISTFDTARKPSVWNQGTPDEPHPVDEFWPERFIIEPKDPTSGPTLSQTRLPETKDDSSKPYFTLDGTAGSWIPYGGGSRMCPGRHFAKKELIVTMAMFLTTFDIELEPRDDWIQNDAKYFMFGVMHPKGPIPARVRRRTPDV</sequence>
<keyword evidence="2" id="KW-0349">Heme</keyword>
<keyword evidence="3" id="KW-0479">Metal-binding</keyword>
<gene>
    <name evidence="6" type="ORF">QYS62_010713</name>
</gene>
<dbReference type="Proteomes" id="UP001489902">
    <property type="component" value="Chromosome 6"/>
</dbReference>
<evidence type="ECO:0000256" key="3">
    <source>
        <dbReference type="ARBA" id="ARBA00022723"/>
    </source>
</evidence>
<keyword evidence="4" id="KW-0408">Iron</keyword>